<gene>
    <name evidence="2" type="ORF">SAMN05444143_10235</name>
</gene>
<sequence length="83" mass="9609">MKKKTISTATIKSILYIDALNVVVPLFWSSFLCLIILIIMNGTIAIIDAEVLLNVFQYKVWILFFSKLFAKKNHPDLSGWFHY</sequence>
<evidence type="ECO:0000313" key="2">
    <source>
        <dbReference type="EMBL" id="SFM73533.1"/>
    </source>
</evidence>
<feature type="transmembrane region" description="Helical" evidence="1">
    <location>
        <begin position="20"/>
        <end position="39"/>
    </location>
</feature>
<protein>
    <submittedName>
        <fullName evidence="2">Uncharacterized protein</fullName>
    </submittedName>
</protein>
<keyword evidence="1" id="KW-0472">Membrane</keyword>
<evidence type="ECO:0000313" key="3">
    <source>
        <dbReference type="Proteomes" id="UP000182961"/>
    </source>
</evidence>
<feature type="transmembrane region" description="Helical" evidence="1">
    <location>
        <begin position="51"/>
        <end position="70"/>
    </location>
</feature>
<dbReference type="RefSeq" id="WP_139225534.1">
    <property type="nucleotide sequence ID" value="NZ_CBCRUM010000023.1"/>
</dbReference>
<keyword evidence="3" id="KW-1185">Reference proteome</keyword>
<proteinExistence type="predicted"/>
<keyword evidence="1" id="KW-0812">Transmembrane</keyword>
<dbReference type="EMBL" id="FOUT01000002">
    <property type="protein sequence ID" value="SFM73533.1"/>
    <property type="molecule type" value="Genomic_DNA"/>
</dbReference>
<dbReference type="Proteomes" id="UP000182961">
    <property type="component" value="Unassembled WGS sequence"/>
</dbReference>
<dbReference type="AlphaFoldDB" id="A0A1I4TAB5"/>
<reference evidence="3" key="1">
    <citation type="submission" date="2016-10" db="EMBL/GenBank/DDBJ databases">
        <authorList>
            <person name="Varghese N."/>
            <person name="Submissions S."/>
        </authorList>
    </citation>
    <scope>NUCLEOTIDE SEQUENCE [LARGE SCALE GENOMIC DNA]</scope>
    <source>
        <strain evidence="3">DSM 4002</strain>
    </source>
</reference>
<keyword evidence="1" id="KW-1133">Transmembrane helix</keyword>
<accession>A0A1I4TAB5</accession>
<organism evidence="2 3">
    <name type="scientific">Flavobacterium succinicans</name>
    <dbReference type="NCBI Taxonomy" id="29536"/>
    <lineage>
        <taxon>Bacteria</taxon>
        <taxon>Pseudomonadati</taxon>
        <taxon>Bacteroidota</taxon>
        <taxon>Flavobacteriia</taxon>
        <taxon>Flavobacteriales</taxon>
        <taxon>Flavobacteriaceae</taxon>
        <taxon>Flavobacterium</taxon>
    </lineage>
</organism>
<evidence type="ECO:0000256" key="1">
    <source>
        <dbReference type="SAM" id="Phobius"/>
    </source>
</evidence>
<name>A0A1I4TAB5_9FLAO</name>